<accession>A0A7N0V960</accession>
<keyword evidence="2" id="KW-1185">Reference proteome</keyword>
<evidence type="ECO:0000313" key="1">
    <source>
        <dbReference type="EnsemblPlants" id="Kaladp0427s0019.1.v1.1.CDS.1"/>
    </source>
</evidence>
<dbReference type="AlphaFoldDB" id="A0A7N0V960"/>
<protein>
    <submittedName>
        <fullName evidence="1">Uncharacterized protein</fullName>
    </submittedName>
</protein>
<proteinExistence type="predicted"/>
<dbReference type="EnsemblPlants" id="Kaladp0427s0019.1.v1.1">
    <property type="protein sequence ID" value="Kaladp0427s0019.1.v1.1.CDS.1"/>
    <property type="gene ID" value="Kaladp0427s0019.v1.1"/>
</dbReference>
<name>A0A7N0V960_KALFE</name>
<sequence>MCIHHWCLPSSEPDHLCWVVTSTTTKIIINHHHLHRSLYFAGIAKTRRSTNMPHYSEKWSLNISNLEKQLRHGKNTPGSFGKIQIWRLFNKTWKVRDDHLRR</sequence>
<dbReference type="Gramene" id="Kaladp0427s0019.1.v1.1">
    <property type="protein sequence ID" value="Kaladp0427s0019.1.v1.1.CDS.1"/>
    <property type="gene ID" value="Kaladp0427s0019.v1.1"/>
</dbReference>
<organism evidence="1 2">
    <name type="scientific">Kalanchoe fedtschenkoi</name>
    <name type="common">Lavender scallops</name>
    <name type="synonym">South American air plant</name>
    <dbReference type="NCBI Taxonomy" id="63787"/>
    <lineage>
        <taxon>Eukaryota</taxon>
        <taxon>Viridiplantae</taxon>
        <taxon>Streptophyta</taxon>
        <taxon>Embryophyta</taxon>
        <taxon>Tracheophyta</taxon>
        <taxon>Spermatophyta</taxon>
        <taxon>Magnoliopsida</taxon>
        <taxon>eudicotyledons</taxon>
        <taxon>Gunneridae</taxon>
        <taxon>Pentapetalae</taxon>
        <taxon>Saxifragales</taxon>
        <taxon>Crassulaceae</taxon>
        <taxon>Kalanchoe</taxon>
    </lineage>
</organism>
<dbReference type="Proteomes" id="UP000594263">
    <property type="component" value="Unplaced"/>
</dbReference>
<evidence type="ECO:0000313" key="2">
    <source>
        <dbReference type="Proteomes" id="UP000594263"/>
    </source>
</evidence>
<reference evidence="1" key="1">
    <citation type="submission" date="2021-01" db="UniProtKB">
        <authorList>
            <consortium name="EnsemblPlants"/>
        </authorList>
    </citation>
    <scope>IDENTIFICATION</scope>
</reference>